<feature type="binding site" evidence="6">
    <location>
        <position position="98"/>
    </location>
    <ligand>
        <name>Mg(2+)</name>
        <dbReference type="ChEBI" id="CHEBI:18420"/>
        <label>1</label>
        <note>catalytic</note>
    </ligand>
</feature>
<dbReference type="PANTHER" id="PTHR20854:SF4">
    <property type="entry name" value="INOSITOL-1-MONOPHOSPHATASE-RELATED"/>
    <property type="match status" value="1"/>
</dbReference>
<keyword evidence="5 6" id="KW-0460">Magnesium</keyword>
<dbReference type="FunFam" id="3.30.540.10:FF:000004">
    <property type="entry name" value="Inositol-1-monophosphatase"/>
    <property type="match status" value="1"/>
</dbReference>
<organism evidence="8 9">
    <name type="scientific">Ascodesmis nigricans</name>
    <dbReference type="NCBI Taxonomy" id="341454"/>
    <lineage>
        <taxon>Eukaryota</taxon>
        <taxon>Fungi</taxon>
        <taxon>Dikarya</taxon>
        <taxon>Ascomycota</taxon>
        <taxon>Pezizomycotina</taxon>
        <taxon>Pezizomycetes</taxon>
        <taxon>Pezizales</taxon>
        <taxon>Ascodesmidaceae</taxon>
        <taxon>Ascodesmis</taxon>
    </lineage>
</organism>
<gene>
    <name evidence="8" type="ORF">EX30DRAFT_340034</name>
</gene>
<proteinExistence type="inferred from homology"/>
<feature type="binding site" evidence="6">
    <location>
        <position position="119"/>
    </location>
    <ligand>
        <name>Mg(2+)</name>
        <dbReference type="ChEBI" id="CHEBI:18420"/>
        <label>1</label>
        <note>catalytic</note>
    </ligand>
</feature>
<evidence type="ECO:0000256" key="7">
    <source>
        <dbReference type="RuleBase" id="RU364068"/>
    </source>
</evidence>
<evidence type="ECO:0000256" key="5">
    <source>
        <dbReference type="ARBA" id="ARBA00022842"/>
    </source>
</evidence>
<dbReference type="Pfam" id="PF00459">
    <property type="entry name" value="Inositol_P"/>
    <property type="match status" value="1"/>
</dbReference>
<evidence type="ECO:0000256" key="4">
    <source>
        <dbReference type="ARBA" id="ARBA00022723"/>
    </source>
</evidence>
<dbReference type="InParanoid" id="A0A4S2MZA6"/>
<keyword evidence="7" id="KW-0378">Hydrolase</keyword>
<dbReference type="STRING" id="341454.A0A4S2MZA6"/>
<evidence type="ECO:0000256" key="2">
    <source>
        <dbReference type="ARBA" id="ARBA00001946"/>
    </source>
</evidence>
<dbReference type="Gene3D" id="3.30.540.10">
    <property type="entry name" value="Fructose-1,6-Bisphosphatase, subunit A, domain 1"/>
    <property type="match status" value="1"/>
</dbReference>
<dbReference type="EC" id="3.1.3.25" evidence="7"/>
<dbReference type="PRINTS" id="PR00377">
    <property type="entry name" value="IMPHPHTASES"/>
</dbReference>
<evidence type="ECO:0000256" key="6">
    <source>
        <dbReference type="PIRSR" id="PIRSR600760-2"/>
    </source>
</evidence>
<dbReference type="FunCoup" id="A0A4S2MZA6">
    <property type="interactions" value="414"/>
</dbReference>
<dbReference type="EMBL" id="ML220116">
    <property type="protein sequence ID" value="TGZ82139.1"/>
    <property type="molecule type" value="Genomic_DNA"/>
</dbReference>
<feature type="binding site" evidence="6">
    <location>
        <position position="116"/>
    </location>
    <ligand>
        <name>Mg(2+)</name>
        <dbReference type="ChEBI" id="CHEBI:18420"/>
        <label>1</label>
        <note>catalytic</note>
    </ligand>
</feature>
<evidence type="ECO:0000256" key="1">
    <source>
        <dbReference type="ARBA" id="ARBA00001033"/>
    </source>
</evidence>
<evidence type="ECO:0000256" key="3">
    <source>
        <dbReference type="ARBA" id="ARBA00009759"/>
    </source>
</evidence>
<dbReference type="Gene3D" id="3.40.190.80">
    <property type="match status" value="1"/>
</dbReference>
<feature type="binding site" evidence="6">
    <location>
        <position position="118"/>
    </location>
    <ligand>
        <name>Mg(2+)</name>
        <dbReference type="ChEBI" id="CHEBI:18420"/>
        <label>1</label>
        <note>catalytic</note>
    </ligand>
</feature>
<dbReference type="InterPro" id="IPR000760">
    <property type="entry name" value="Inositol_monophosphatase-like"/>
</dbReference>
<dbReference type="UniPathway" id="UPA00823">
    <property type="reaction ID" value="UER00788"/>
</dbReference>
<comment type="pathway">
    <text evidence="7">Polyol metabolism; myo-inositol biosynthesis; myo-inositol from D-glucose 6-phosphate: step 2/2.</text>
</comment>
<comment type="similarity">
    <text evidence="3 7">Belongs to the inositol monophosphatase superfamily.</text>
</comment>
<dbReference type="GO" id="GO:0006021">
    <property type="term" value="P:inositol biosynthetic process"/>
    <property type="evidence" value="ECO:0007669"/>
    <property type="project" value="UniProtKB-UniPathway"/>
</dbReference>
<sequence>MQKISSRISSFPHFVSLPISSSKIRKMAQSINHEEVHNLLVTVARQAGDIIVRAVPHVQTSDTKKNTADLVTETDKAVETFINNALKEKYPDFDFIGEETYKPGMRLTDKPTFTCDPIDGTTNFIHTFPNVCVSLALCVYKLPVVGVVYNPYTTHLYSAIKNQGAFLTMPMRSDNTAPGNAPILPQKIRLPRRSKPDPLLGLENALVAVEYGSDRTGHNYGIKTRAYTKLAAAKEDGGKMVHSLRSLGSAALNLCAVAAGQLDVYWEGGCWVWDVAAGWLILEEAGGIIVDGNPGNWSPAVDCRRYLAVRPAPSGQKEIVEEFWSVLDGDMDYKP</sequence>
<dbReference type="GO" id="GO:0007165">
    <property type="term" value="P:signal transduction"/>
    <property type="evidence" value="ECO:0007669"/>
    <property type="project" value="TreeGrafter"/>
</dbReference>
<dbReference type="Proteomes" id="UP000298138">
    <property type="component" value="Unassembled WGS sequence"/>
</dbReference>
<evidence type="ECO:0000313" key="8">
    <source>
        <dbReference type="EMBL" id="TGZ82139.1"/>
    </source>
</evidence>
<dbReference type="SUPFAM" id="SSF56655">
    <property type="entry name" value="Carbohydrate phosphatase"/>
    <property type="match status" value="1"/>
</dbReference>
<dbReference type="OrthoDB" id="10254945at2759"/>
<keyword evidence="4 6" id="KW-0479">Metal-binding</keyword>
<dbReference type="CDD" id="cd01639">
    <property type="entry name" value="IMPase"/>
    <property type="match status" value="1"/>
</dbReference>
<dbReference type="GO" id="GO:0046872">
    <property type="term" value="F:metal ion binding"/>
    <property type="evidence" value="ECO:0007669"/>
    <property type="project" value="UniProtKB-KW"/>
</dbReference>
<dbReference type="FunFam" id="3.40.190.80:FF:000012">
    <property type="entry name" value="Inositol-1-monophosphatase"/>
    <property type="match status" value="1"/>
</dbReference>
<dbReference type="GO" id="GO:0008934">
    <property type="term" value="F:inositol monophosphate 1-phosphatase activity"/>
    <property type="evidence" value="ECO:0007669"/>
    <property type="project" value="InterPro"/>
</dbReference>
<dbReference type="InterPro" id="IPR020550">
    <property type="entry name" value="Inositol_monophosphatase_CS"/>
</dbReference>
<name>A0A4S2MZA6_9PEZI</name>
<feature type="binding site" evidence="6">
    <location>
        <position position="274"/>
    </location>
    <ligand>
        <name>Mg(2+)</name>
        <dbReference type="ChEBI" id="CHEBI:18420"/>
        <label>1</label>
        <note>catalytic</note>
    </ligand>
</feature>
<comment type="catalytic activity">
    <reaction evidence="1 7">
        <text>a myo-inositol phosphate + H2O = myo-inositol + phosphate</text>
        <dbReference type="Rhea" id="RHEA:24056"/>
        <dbReference type="ChEBI" id="CHEBI:15377"/>
        <dbReference type="ChEBI" id="CHEBI:17268"/>
        <dbReference type="ChEBI" id="CHEBI:43474"/>
        <dbReference type="ChEBI" id="CHEBI:84139"/>
        <dbReference type="EC" id="3.1.3.25"/>
    </reaction>
</comment>
<dbReference type="PROSITE" id="PS00630">
    <property type="entry name" value="IMP_2"/>
    <property type="match status" value="1"/>
</dbReference>
<dbReference type="InterPro" id="IPR033942">
    <property type="entry name" value="IMPase"/>
</dbReference>
<reference evidence="8 9" key="1">
    <citation type="submission" date="2019-04" db="EMBL/GenBank/DDBJ databases">
        <title>Comparative genomics and transcriptomics to analyze fruiting body development in filamentous ascomycetes.</title>
        <authorList>
            <consortium name="DOE Joint Genome Institute"/>
            <person name="Lutkenhaus R."/>
            <person name="Traeger S."/>
            <person name="Breuer J."/>
            <person name="Kuo A."/>
            <person name="Lipzen A."/>
            <person name="Pangilinan J."/>
            <person name="Dilworth D."/>
            <person name="Sandor L."/>
            <person name="Poggeler S."/>
            <person name="Barry K."/>
            <person name="Grigoriev I.V."/>
            <person name="Nowrousian M."/>
        </authorList>
    </citation>
    <scope>NUCLEOTIDE SEQUENCE [LARGE SCALE GENOMIC DNA]</scope>
    <source>
        <strain evidence="8 9">CBS 389.68</strain>
    </source>
</reference>
<dbReference type="GO" id="GO:0046854">
    <property type="term" value="P:phosphatidylinositol phosphate biosynthetic process"/>
    <property type="evidence" value="ECO:0007669"/>
    <property type="project" value="InterPro"/>
</dbReference>
<evidence type="ECO:0000313" key="9">
    <source>
        <dbReference type="Proteomes" id="UP000298138"/>
    </source>
</evidence>
<comment type="cofactor">
    <cofactor evidence="2 6 7">
        <name>Mg(2+)</name>
        <dbReference type="ChEBI" id="CHEBI:18420"/>
    </cofactor>
</comment>
<accession>A0A4S2MZA6</accession>
<protein>
    <recommendedName>
        <fullName evidence="7">Inositol-1-monophosphatase</fullName>
        <ecNumber evidence="7">3.1.3.25</ecNumber>
    </recommendedName>
</protein>
<dbReference type="PANTHER" id="PTHR20854">
    <property type="entry name" value="INOSITOL MONOPHOSPHATASE"/>
    <property type="match status" value="1"/>
</dbReference>
<keyword evidence="9" id="KW-1185">Reference proteome</keyword>
<dbReference type="AlphaFoldDB" id="A0A4S2MZA6"/>